<organism evidence="8 9">
    <name type="scientific">Saitoella complicata (strain BCRC 22490 / CBS 7301 / JCM 7358 / NBRC 10748 / NRRL Y-17804)</name>
    <dbReference type="NCBI Taxonomy" id="698492"/>
    <lineage>
        <taxon>Eukaryota</taxon>
        <taxon>Fungi</taxon>
        <taxon>Dikarya</taxon>
        <taxon>Ascomycota</taxon>
        <taxon>Taphrinomycotina</taxon>
        <taxon>Taphrinomycotina incertae sedis</taxon>
        <taxon>Saitoella</taxon>
    </lineage>
</organism>
<dbReference type="AlphaFoldDB" id="A0A0E9NJ32"/>
<protein>
    <recommendedName>
        <fullName evidence="10">Carotenoid oxygenase</fullName>
    </recommendedName>
</protein>
<keyword evidence="9" id="KW-1185">Reference proteome</keyword>
<dbReference type="STRING" id="698492.A0A0E9NJ32"/>
<keyword evidence="7" id="KW-0472">Membrane</keyword>
<evidence type="ECO:0000256" key="4">
    <source>
        <dbReference type="ARBA" id="ARBA00023004"/>
    </source>
</evidence>
<evidence type="ECO:0000256" key="3">
    <source>
        <dbReference type="ARBA" id="ARBA00023002"/>
    </source>
</evidence>
<reference evidence="8 9" key="3">
    <citation type="journal article" date="2015" name="Genome Announc.">
        <title>Draft Genome Sequence of the Archiascomycetous Yeast Saitoella complicata.</title>
        <authorList>
            <person name="Yamauchi K."/>
            <person name="Kondo S."/>
            <person name="Hamamoto M."/>
            <person name="Takahashi Y."/>
            <person name="Ogura Y."/>
            <person name="Hayashi T."/>
            <person name="Nishida H."/>
        </authorList>
    </citation>
    <scope>NUCLEOTIDE SEQUENCE [LARGE SCALE GENOMIC DNA]</scope>
    <source>
        <strain evidence="8 9">NRRL Y-17804</strain>
    </source>
</reference>
<keyword evidence="7" id="KW-1133">Transmembrane helix</keyword>
<evidence type="ECO:0000256" key="2">
    <source>
        <dbReference type="ARBA" id="ARBA00022723"/>
    </source>
</evidence>
<dbReference type="PANTHER" id="PTHR10543:SF89">
    <property type="entry name" value="CAROTENOID 9,10(9',10')-CLEAVAGE DIOXYGENASE 1"/>
    <property type="match status" value="1"/>
</dbReference>
<dbReference type="Pfam" id="PF03055">
    <property type="entry name" value="RPE65"/>
    <property type="match status" value="1"/>
</dbReference>
<proteinExistence type="inferred from homology"/>
<reference evidence="8 9" key="2">
    <citation type="journal article" date="2014" name="J. Gen. Appl. Microbiol.">
        <title>The early diverging ascomycetous budding yeast Saitoella complicata has three histone deacetylases belonging to the Clr6, Hos2, and Rpd3 lineages.</title>
        <authorList>
            <person name="Nishida H."/>
            <person name="Matsumoto T."/>
            <person name="Kondo S."/>
            <person name="Hamamoto M."/>
            <person name="Yoshikawa H."/>
        </authorList>
    </citation>
    <scope>NUCLEOTIDE SEQUENCE [LARGE SCALE GENOMIC DNA]</scope>
    <source>
        <strain evidence="8 9">NRRL Y-17804</strain>
    </source>
</reference>
<feature type="transmembrane region" description="Helical" evidence="7">
    <location>
        <begin position="632"/>
        <end position="653"/>
    </location>
</feature>
<feature type="binding site" evidence="5">
    <location>
        <position position="273"/>
    </location>
    <ligand>
        <name>Fe cation</name>
        <dbReference type="ChEBI" id="CHEBI:24875"/>
        <note>catalytic</note>
    </ligand>
</feature>
<sequence>MEDLVLRPQTKASTELESNVKESTRSRHPYLDGNFYPQKTELHLVECYFEGTIPHVLAGGQYLRNGPNPSHPPAPEQPYHWFDGDGMVHGVYFHQDPKTGCIVPRYVNKQVKTDVLIASHHWTFSLMPSIATLIDPISTTTLLLKAILRTAILSFLSGSTRISVANTSLVFHDNRLLANCENGPPMTISAPGLETLGWQRFIDPDTGRNAGMPGSFDEWSTAHPKVDPESGDLITFGYNIFAPPYVRYSVIGSDGRHQTFQQPLDLPESVMMHDFAVTKTQSIIFDLPLSLSPFNAIKGVPMISFNPLRRARFGVFPRLYKAGEDEIIWFETDACMIFHSANAWDEHDEKGEVNAVCMVACRFQGAKLVHAAAGMAAPGGGGTDVVHLFYYKFDLKTRQISHAYPLSDFPMEFPTVNPAYLTKKNHYVYGASLSSGSFDAALSGAKIDTLVKVDVQERIKSPPMCVTQETANLPPSGSGVKKISLPPGHFASEANFAPSRPDDPDAEEDDGYLFIIVYDEARLDPVTGDAPDDDPDASSVWIIDAKAFSLPPITKIRIPQRIPFGLHGTWVSRQQLESQENLHINVDGQVELKPGTKTRTATSISALTSLWKWQLVWAGNEVKRGVGDLGTLSFGLSALVAWVLFLLMTWDLWAMLGGCAIRKVFG</sequence>
<evidence type="ECO:0008006" key="10">
    <source>
        <dbReference type="Google" id="ProtNLM"/>
    </source>
</evidence>
<evidence type="ECO:0000256" key="5">
    <source>
        <dbReference type="PIRSR" id="PIRSR604294-1"/>
    </source>
</evidence>
<evidence type="ECO:0000313" key="9">
    <source>
        <dbReference type="Proteomes" id="UP000033140"/>
    </source>
</evidence>
<feature type="binding site" evidence="5">
    <location>
        <position position="339"/>
    </location>
    <ligand>
        <name>Fe cation</name>
        <dbReference type="ChEBI" id="CHEBI:24875"/>
        <note>catalytic</note>
    </ligand>
</feature>
<reference evidence="8 9" key="1">
    <citation type="journal article" date="2011" name="J. Gen. Appl. Microbiol.">
        <title>Draft genome sequencing of the enigmatic yeast Saitoella complicata.</title>
        <authorList>
            <person name="Nishida H."/>
            <person name="Hamamoto M."/>
            <person name="Sugiyama J."/>
        </authorList>
    </citation>
    <scope>NUCLEOTIDE SEQUENCE [LARGE SCALE GENOMIC DNA]</scope>
    <source>
        <strain evidence="8 9">NRRL Y-17804</strain>
    </source>
</reference>
<comment type="similarity">
    <text evidence="1">Belongs to the carotenoid oxygenase family.</text>
</comment>
<dbReference type="OrthoDB" id="1069523at2759"/>
<feature type="binding site" evidence="5">
    <location>
        <position position="223"/>
    </location>
    <ligand>
        <name>Fe cation</name>
        <dbReference type="ChEBI" id="CHEBI:24875"/>
        <note>catalytic</note>
    </ligand>
</feature>
<evidence type="ECO:0000256" key="7">
    <source>
        <dbReference type="SAM" id="Phobius"/>
    </source>
</evidence>
<dbReference type="PANTHER" id="PTHR10543">
    <property type="entry name" value="BETA-CAROTENE DIOXYGENASE"/>
    <property type="match status" value="1"/>
</dbReference>
<comment type="caution">
    <text evidence="8">The sequence shown here is derived from an EMBL/GenBank/DDBJ whole genome shotgun (WGS) entry which is preliminary data.</text>
</comment>
<dbReference type="InterPro" id="IPR004294">
    <property type="entry name" value="Carotenoid_Oase"/>
</dbReference>
<keyword evidence="2 5" id="KW-0479">Metal-binding</keyword>
<keyword evidence="7" id="KW-0812">Transmembrane</keyword>
<evidence type="ECO:0000256" key="6">
    <source>
        <dbReference type="SAM" id="MobiDB-lite"/>
    </source>
</evidence>
<dbReference type="EMBL" id="BACD03000025">
    <property type="protein sequence ID" value="GAO49706.1"/>
    <property type="molecule type" value="Genomic_DNA"/>
</dbReference>
<dbReference type="OMA" id="TVGWYNG"/>
<gene>
    <name evidence="8" type="ORF">G7K_3852-t1</name>
</gene>
<dbReference type="GO" id="GO:0016121">
    <property type="term" value="P:carotene catabolic process"/>
    <property type="evidence" value="ECO:0007669"/>
    <property type="project" value="TreeGrafter"/>
</dbReference>
<dbReference type="GO" id="GO:0010436">
    <property type="term" value="F:carotenoid dioxygenase activity"/>
    <property type="evidence" value="ECO:0007669"/>
    <property type="project" value="TreeGrafter"/>
</dbReference>
<name>A0A0E9NJ32_SAICN</name>
<keyword evidence="3" id="KW-0560">Oxidoreductase</keyword>
<evidence type="ECO:0000313" key="8">
    <source>
        <dbReference type="EMBL" id="GAO49706.1"/>
    </source>
</evidence>
<evidence type="ECO:0000256" key="1">
    <source>
        <dbReference type="ARBA" id="ARBA00006787"/>
    </source>
</evidence>
<feature type="binding site" evidence="5">
    <location>
        <position position="567"/>
    </location>
    <ligand>
        <name>Fe cation</name>
        <dbReference type="ChEBI" id="CHEBI:24875"/>
        <note>catalytic</note>
    </ligand>
</feature>
<dbReference type="RefSeq" id="XP_019021130.1">
    <property type="nucleotide sequence ID" value="XM_019170890.1"/>
</dbReference>
<comment type="cofactor">
    <cofactor evidence="5">
        <name>Fe(2+)</name>
        <dbReference type="ChEBI" id="CHEBI:29033"/>
    </cofactor>
    <text evidence="5">Binds 1 Fe(2+) ion per subunit.</text>
</comment>
<feature type="region of interest" description="Disordered" evidence="6">
    <location>
        <begin position="1"/>
        <end position="25"/>
    </location>
</feature>
<dbReference type="GO" id="GO:0046872">
    <property type="term" value="F:metal ion binding"/>
    <property type="evidence" value="ECO:0007669"/>
    <property type="project" value="UniProtKB-KW"/>
</dbReference>
<keyword evidence="4 5" id="KW-0408">Iron</keyword>
<accession>A0A0E9NJ32</accession>
<dbReference type="Proteomes" id="UP000033140">
    <property type="component" value="Unassembled WGS sequence"/>
</dbReference>